<dbReference type="InterPro" id="IPR043128">
    <property type="entry name" value="Rev_trsase/Diguanyl_cyclase"/>
</dbReference>
<keyword evidence="5" id="KW-0472">Membrane</keyword>
<sequence>MINKTNYKILKIFSHPTSAFFLFGTLAFFVTVAFMHESDKNTWRIEKNNLDTVIRTYASYNAGAEVKDSDVTYKTGNYVSARIRTFAFNTSDTRRECINRLSATELKFNDMSILRTCKNKLPSIGEYAGKDILTSIIPILSPTDKLLGVRIRTTSEAPLPSLFDTFGSLTTIIGMISIVLISAVSGSLLSVLVKKYLIELPIIARYDDLTGYLRRDAFFMAANKVLSISSFSKRPACVLIIDIDHFKNVNDTYGHSAGDDALKFVADTLKKSFRREDIFGRIGGDEFAIVLPNISLDDAYVVVERARARVNASSFDPSTGDSIKLAVSIGLVEYDIGEEGLTEVMKRADENLYIAKKTRNIVAK</sequence>
<evidence type="ECO:0000313" key="8">
    <source>
        <dbReference type="Proteomes" id="UP000253046"/>
    </source>
</evidence>
<dbReference type="AlphaFoldDB" id="A0A366I766"/>
<keyword evidence="5" id="KW-0812">Transmembrane</keyword>
<evidence type="ECO:0000256" key="2">
    <source>
        <dbReference type="ARBA" id="ARBA00004665"/>
    </source>
</evidence>
<evidence type="ECO:0000313" key="7">
    <source>
        <dbReference type="EMBL" id="RBP64806.1"/>
    </source>
</evidence>
<protein>
    <recommendedName>
        <fullName evidence="3">diguanylate cyclase</fullName>
        <ecNumber evidence="3">2.7.7.65</ecNumber>
    </recommendedName>
</protein>
<dbReference type="InterPro" id="IPR000160">
    <property type="entry name" value="GGDEF_dom"/>
</dbReference>
<name>A0A366I766_9GAMM</name>
<dbReference type="FunFam" id="3.30.70.270:FF:000001">
    <property type="entry name" value="Diguanylate cyclase domain protein"/>
    <property type="match status" value="1"/>
</dbReference>
<dbReference type="EMBL" id="QNRY01000006">
    <property type="protein sequence ID" value="RBP64806.1"/>
    <property type="molecule type" value="Genomic_DNA"/>
</dbReference>
<dbReference type="NCBIfam" id="TIGR00254">
    <property type="entry name" value="GGDEF"/>
    <property type="match status" value="1"/>
</dbReference>
<dbReference type="PANTHER" id="PTHR45138:SF9">
    <property type="entry name" value="DIGUANYLATE CYCLASE DGCM-RELATED"/>
    <property type="match status" value="1"/>
</dbReference>
<dbReference type="PANTHER" id="PTHR45138">
    <property type="entry name" value="REGULATORY COMPONENTS OF SENSORY TRANSDUCTION SYSTEM"/>
    <property type="match status" value="1"/>
</dbReference>
<comment type="cofactor">
    <cofactor evidence="1">
        <name>Mg(2+)</name>
        <dbReference type="ChEBI" id="CHEBI:18420"/>
    </cofactor>
</comment>
<evidence type="ECO:0000256" key="5">
    <source>
        <dbReference type="SAM" id="Phobius"/>
    </source>
</evidence>
<keyword evidence="5" id="KW-1133">Transmembrane helix</keyword>
<organism evidence="7 8">
    <name type="scientific">Brenneria salicis ATCC 15712 = DSM 30166</name>
    <dbReference type="NCBI Taxonomy" id="714314"/>
    <lineage>
        <taxon>Bacteria</taxon>
        <taxon>Pseudomonadati</taxon>
        <taxon>Pseudomonadota</taxon>
        <taxon>Gammaproteobacteria</taxon>
        <taxon>Enterobacterales</taxon>
        <taxon>Pectobacteriaceae</taxon>
        <taxon>Brenneria</taxon>
    </lineage>
</organism>
<feature type="transmembrane region" description="Helical" evidence="5">
    <location>
        <begin position="12"/>
        <end position="35"/>
    </location>
</feature>
<dbReference type="InterPro" id="IPR029787">
    <property type="entry name" value="Nucleotide_cyclase"/>
</dbReference>
<dbReference type="CDD" id="cd01949">
    <property type="entry name" value="GGDEF"/>
    <property type="match status" value="1"/>
</dbReference>
<proteinExistence type="predicted"/>
<dbReference type="InterPro" id="IPR050469">
    <property type="entry name" value="Diguanylate_Cyclase"/>
</dbReference>
<dbReference type="RefSeq" id="WP_211185862.1">
    <property type="nucleotide sequence ID" value="NZ_AGJP01000001.1"/>
</dbReference>
<dbReference type="SMART" id="SM00267">
    <property type="entry name" value="GGDEF"/>
    <property type="match status" value="1"/>
</dbReference>
<accession>A0A366I766</accession>
<comment type="caution">
    <text evidence="7">The sequence shown here is derived from an EMBL/GenBank/DDBJ whole genome shotgun (WGS) entry which is preliminary data.</text>
</comment>
<comment type="pathway">
    <text evidence="2">Purine metabolism; 3',5'-cyclic di-GMP biosynthesis.</text>
</comment>
<dbReference type="Proteomes" id="UP000253046">
    <property type="component" value="Unassembled WGS sequence"/>
</dbReference>
<evidence type="ECO:0000259" key="6">
    <source>
        <dbReference type="PROSITE" id="PS50887"/>
    </source>
</evidence>
<feature type="transmembrane region" description="Helical" evidence="5">
    <location>
        <begin position="169"/>
        <end position="193"/>
    </location>
</feature>
<keyword evidence="8" id="KW-1185">Reference proteome</keyword>
<evidence type="ECO:0000256" key="3">
    <source>
        <dbReference type="ARBA" id="ARBA00012528"/>
    </source>
</evidence>
<evidence type="ECO:0000256" key="4">
    <source>
        <dbReference type="ARBA" id="ARBA00034247"/>
    </source>
</evidence>
<comment type="catalytic activity">
    <reaction evidence="4">
        <text>2 GTP = 3',3'-c-di-GMP + 2 diphosphate</text>
        <dbReference type="Rhea" id="RHEA:24898"/>
        <dbReference type="ChEBI" id="CHEBI:33019"/>
        <dbReference type="ChEBI" id="CHEBI:37565"/>
        <dbReference type="ChEBI" id="CHEBI:58805"/>
        <dbReference type="EC" id="2.7.7.65"/>
    </reaction>
</comment>
<dbReference type="Pfam" id="PF00990">
    <property type="entry name" value="GGDEF"/>
    <property type="match status" value="1"/>
</dbReference>
<evidence type="ECO:0000256" key="1">
    <source>
        <dbReference type="ARBA" id="ARBA00001946"/>
    </source>
</evidence>
<dbReference type="EC" id="2.7.7.65" evidence="3"/>
<gene>
    <name evidence="7" type="ORF">DES54_10630</name>
</gene>
<reference evidence="7 8" key="1">
    <citation type="submission" date="2018-06" db="EMBL/GenBank/DDBJ databases">
        <title>Genomic Encyclopedia of Type Strains, Phase IV (KMG-IV): sequencing the most valuable type-strain genomes for metagenomic binning, comparative biology and taxonomic classification.</title>
        <authorList>
            <person name="Goeker M."/>
        </authorList>
    </citation>
    <scope>NUCLEOTIDE SEQUENCE [LARGE SCALE GENOMIC DNA]</scope>
    <source>
        <strain evidence="7 8">DSM 30166</strain>
    </source>
</reference>
<dbReference type="Gene3D" id="3.30.70.270">
    <property type="match status" value="1"/>
</dbReference>
<dbReference type="GO" id="GO:0052621">
    <property type="term" value="F:diguanylate cyclase activity"/>
    <property type="evidence" value="ECO:0007669"/>
    <property type="project" value="UniProtKB-EC"/>
</dbReference>
<dbReference type="SUPFAM" id="SSF55073">
    <property type="entry name" value="Nucleotide cyclase"/>
    <property type="match status" value="1"/>
</dbReference>
<dbReference type="PROSITE" id="PS50887">
    <property type="entry name" value="GGDEF"/>
    <property type="match status" value="1"/>
</dbReference>
<feature type="domain" description="GGDEF" evidence="6">
    <location>
        <begin position="234"/>
        <end position="364"/>
    </location>
</feature>